<protein>
    <submittedName>
        <fullName evidence="2">CRISPR-associated protein, Csd1 family</fullName>
    </submittedName>
</protein>
<dbReference type="AlphaFoldDB" id="A0A0N7KXZ0"/>
<sequence length="509" mass="57388">MTIDRRTFVKLLPAGMAVAGGLAGFAPRAQAAEMSLGLNLTGVDYWTTEQPFTNLATSASRWRLQRLNTSFTWDEPLPPMTPDAYPREVPPSSYLESFLIGTSHRAHLPHKLYVVYDGKGRLDYSAGGTLDERRRGYDTIRVSHGGGPLIGRIVETDPSDPIRNLRLVESLEGTDLFRAPFLQRLEGMSTVRFMDWMQTNNSVHSDWESRPKPGRFALSETGIPLETMIALANRARIKPWFTLPHLADDAYVRAFAQMVHDGLDKDLQVYVEYSNEVWNSSFQQAAYARDKGLERGYSENAFQAQLRFYSQRTSEILSIFEDVFGDDRDRILGVYVAQSDNPWVSQNVLDWGDARKHADVLAIAPYFGYGFGSQERGEAVSRWSLDQLFAELSKEIDTRNRETMRIQAETARQYGLELVAYEAGQHLAGVGGLENNEALVSLFTAANRDPRMGELYRRYLANWREAGGGLMVLYTSMGEPTKWGAWGLLETEAETSSPKWDAVHDQIRA</sequence>
<dbReference type="InterPro" id="IPR017853">
    <property type="entry name" value="GH"/>
</dbReference>
<dbReference type="RefSeq" id="WP_244490681.1">
    <property type="nucleotide sequence ID" value="NZ_BBWR01000002.1"/>
</dbReference>
<organism evidence="2">
    <name type="scientific">Aureimonas frigidaquae</name>
    <dbReference type="NCBI Taxonomy" id="424757"/>
    <lineage>
        <taxon>Bacteria</taxon>
        <taxon>Pseudomonadati</taxon>
        <taxon>Pseudomonadota</taxon>
        <taxon>Alphaproteobacteria</taxon>
        <taxon>Hyphomicrobiales</taxon>
        <taxon>Aurantimonadaceae</taxon>
        <taxon>Aureimonas</taxon>
    </lineage>
</organism>
<reference evidence="2" key="1">
    <citation type="journal article" date="2015" name="Proc. Natl. Acad. Sci. U.S.A.">
        <title>Bacterial clade with the ribosomal RNA operon on a small plasmid rather than the chromosome.</title>
        <authorList>
            <person name="Anda M."/>
            <person name="Ohtsubo Y."/>
            <person name="Okubo T."/>
            <person name="Sugawara M."/>
            <person name="Nagata Y."/>
            <person name="Tsuda M."/>
            <person name="Minamisawa K."/>
            <person name="Mitsui H."/>
        </authorList>
    </citation>
    <scope>NUCLEOTIDE SEQUENCE</scope>
    <source>
        <strain evidence="2">JCM 14755</strain>
    </source>
</reference>
<evidence type="ECO:0000313" key="2">
    <source>
        <dbReference type="EMBL" id="BAT28257.1"/>
    </source>
</evidence>
<dbReference type="EMBL" id="LC066377">
    <property type="protein sequence ID" value="BAT28257.1"/>
    <property type="molecule type" value="Genomic_DNA"/>
</dbReference>
<dbReference type="PROSITE" id="PS51318">
    <property type="entry name" value="TAT"/>
    <property type="match status" value="1"/>
</dbReference>
<dbReference type="InterPro" id="IPR006311">
    <property type="entry name" value="TAT_signal"/>
</dbReference>
<dbReference type="SUPFAM" id="SSF51445">
    <property type="entry name" value="(Trans)glycosidases"/>
    <property type="match status" value="1"/>
</dbReference>
<keyword evidence="1" id="KW-0732">Signal</keyword>
<name>A0A0N7KXZ0_9HYPH</name>
<feature type="signal peptide" evidence="1">
    <location>
        <begin position="1"/>
        <end position="31"/>
    </location>
</feature>
<feature type="chain" id="PRO_5006014978" evidence="1">
    <location>
        <begin position="32"/>
        <end position="509"/>
    </location>
</feature>
<accession>A0A0N7KXZ0</accession>
<evidence type="ECO:0000256" key="1">
    <source>
        <dbReference type="SAM" id="SignalP"/>
    </source>
</evidence>
<proteinExistence type="predicted"/>